<dbReference type="EMBL" id="AZHB01000103">
    <property type="protein sequence ID" value="OAA36889.1"/>
    <property type="molecule type" value="Genomic_DNA"/>
</dbReference>
<dbReference type="GeneID" id="30026226"/>
<dbReference type="Proteomes" id="UP000076744">
    <property type="component" value="Unassembled WGS sequence"/>
</dbReference>
<name>A0A166YGT7_CORFA</name>
<evidence type="ECO:0000313" key="2">
    <source>
        <dbReference type="Proteomes" id="UP000076744"/>
    </source>
</evidence>
<dbReference type="AlphaFoldDB" id="A0A166YGT7"/>
<dbReference type="RefSeq" id="XP_018699276.1">
    <property type="nucleotide sequence ID" value="XM_018853533.1"/>
</dbReference>
<dbReference type="OrthoDB" id="427518at2759"/>
<dbReference type="InterPro" id="IPR011989">
    <property type="entry name" value="ARM-like"/>
</dbReference>
<keyword evidence="2" id="KW-1185">Reference proteome</keyword>
<dbReference type="STRING" id="1081104.A0A166YGT7"/>
<reference evidence="1 2" key="1">
    <citation type="journal article" date="2016" name="Genome Biol. Evol.">
        <title>Divergent and convergent evolution of fungal pathogenicity.</title>
        <authorList>
            <person name="Shang Y."/>
            <person name="Xiao G."/>
            <person name="Zheng P."/>
            <person name="Cen K."/>
            <person name="Zhan S."/>
            <person name="Wang C."/>
        </authorList>
    </citation>
    <scope>NUCLEOTIDE SEQUENCE [LARGE SCALE GENOMIC DNA]</scope>
    <source>
        <strain evidence="1 2">ARSEF 2679</strain>
    </source>
</reference>
<sequence length="200" mass="22283">MEEEPLEFLGPTHQRLVMHCLSELTRELPTRGALEQLLGQWLLFECKFNNRAKLASEPEFPEKALENALLDKSKGVQRRILDLLASRASVPPRIGKLVAARLGNEDSAVRTAAVQALGERAALPDEVLTAVVARFGDEDWDVRDAAVGIFLGRHKQSYLHEASRNNMDSIKMQQAEVREWINAARPPDYPSLSGQSSSNN</sequence>
<organism evidence="1 2">
    <name type="scientific">Cordyceps fumosorosea (strain ARSEF 2679)</name>
    <name type="common">Isaria fumosorosea</name>
    <dbReference type="NCBI Taxonomy" id="1081104"/>
    <lineage>
        <taxon>Eukaryota</taxon>
        <taxon>Fungi</taxon>
        <taxon>Dikarya</taxon>
        <taxon>Ascomycota</taxon>
        <taxon>Pezizomycotina</taxon>
        <taxon>Sordariomycetes</taxon>
        <taxon>Hypocreomycetidae</taxon>
        <taxon>Hypocreales</taxon>
        <taxon>Cordycipitaceae</taxon>
        <taxon>Cordyceps</taxon>
    </lineage>
</organism>
<accession>A0A166YGT7</accession>
<dbReference type="Pfam" id="PF13646">
    <property type="entry name" value="HEAT_2"/>
    <property type="match status" value="1"/>
</dbReference>
<protein>
    <submittedName>
        <fullName evidence="1">Armadillo-like helical</fullName>
    </submittedName>
</protein>
<comment type="caution">
    <text evidence="1">The sequence shown here is derived from an EMBL/GenBank/DDBJ whole genome shotgun (WGS) entry which is preliminary data.</text>
</comment>
<proteinExistence type="predicted"/>
<dbReference type="SUPFAM" id="SSF48371">
    <property type="entry name" value="ARM repeat"/>
    <property type="match status" value="1"/>
</dbReference>
<dbReference type="InterPro" id="IPR016024">
    <property type="entry name" value="ARM-type_fold"/>
</dbReference>
<gene>
    <name evidence="1" type="ORF">ISF_09934</name>
</gene>
<dbReference type="Gene3D" id="1.25.10.10">
    <property type="entry name" value="Leucine-rich Repeat Variant"/>
    <property type="match status" value="1"/>
</dbReference>
<evidence type="ECO:0000313" key="1">
    <source>
        <dbReference type="EMBL" id="OAA36889.1"/>
    </source>
</evidence>